<dbReference type="EMBL" id="DS985261">
    <property type="protein sequence ID" value="EDV20318.1"/>
    <property type="molecule type" value="Genomic_DNA"/>
</dbReference>
<dbReference type="KEGG" id="tad:TRIADDRAFT_32264"/>
<comment type="pathway">
    <text evidence="2">Steroid biosynthesis; cholesterol biosynthesis.</text>
</comment>
<dbReference type="STRING" id="10228.B3SAJ0"/>
<evidence type="ECO:0000256" key="5">
    <source>
        <dbReference type="ARBA" id="ARBA00022553"/>
    </source>
</evidence>
<sequence>MEVVPFLLNWIPRSDGDNFNWALRWPKRWPTCQQLWDWQAFYMVVVWISFQAGLALLPIGRVVEGLPLRDGTRLKYRANGFFAFIVSICGFMYLCCYQKFSVELIAGKLLQLGTASVAFSLALCIFAVIKARVEGTDPPSGSWLYDFFMGGQLNPRIGDLDLKFFFMTRPGLIGWVIIDFCLLSVHLKENNMTLSTPMVLICIFHFCYVADGLWWEDNFLTGMDTANVGFGYIIIFAFNVWVPFSYTLQSQYLIKNSPKHLSWYCYGGIVALNAVGYVIYRSANNTKHQLRMDPNCVEVKDLETIETSSGKKLIVSGLWGVCHHPNYLGDLIMALSWCLLCGFNHILPYSYFILLLLLLLDREREDWKHCHRKYGDDWLHYCQIVPWRILPGFY</sequence>
<dbReference type="PhylomeDB" id="B3SAJ0"/>
<dbReference type="AlphaFoldDB" id="B3SAJ0"/>
<evidence type="ECO:0000313" key="20">
    <source>
        <dbReference type="EMBL" id="EDV20318.1"/>
    </source>
</evidence>
<evidence type="ECO:0000256" key="11">
    <source>
        <dbReference type="ARBA" id="ARBA00023011"/>
    </source>
</evidence>
<keyword evidence="7" id="KW-0152">Cholesterol biosynthesis</keyword>
<evidence type="ECO:0000256" key="12">
    <source>
        <dbReference type="ARBA" id="ARBA00023098"/>
    </source>
</evidence>
<keyword evidence="7" id="KW-0153">Cholesterol metabolism</keyword>
<dbReference type="Proteomes" id="UP000009022">
    <property type="component" value="Unassembled WGS sequence"/>
</dbReference>
<dbReference type="PANTHER" id="PTHR21257:SF55">
    <property type="entry name" value="DELTA(14)-STEROL REDUCTASE LBR"/>
    <property type="match status" value="1"/>
</dbReference>
<dbReference type="Gene3D" id="1.20.120.1630">
    <property type="match status" value="1"/>
</dbReference>
<keyword evidence="5" id="KW-0597">Phosphoprotein</keyword>
<dbReference type="InterPro" id="IPR001171">
    <property type="entry name" value="ERG24_DHCR-like"/>
</dbReference>
<keyword evidence="14 19" id="KW-0472">Membrane</keyword>
<evidence type="ECO:0000313" key="21">
    <source>
        <dbReference type="Proteomes" id="UP000009022"/>
    </source>
</evidence>
<dbReference type="GeneID" id="6758434"/>
<dbReference type="CTD" id="6758434"/>
<gene>
    <name evidence="20" type="ORF">TRIADDRAFT_32264</name>
</gene>
<reference evidence="20 21" key="1">
    <citation type="journal article" date="2008" name="Nature">
        <title>The Trichoplax genome and the nature of placozoans.</title>
        <authorList>
            <person name="Srivastava M."/>
            <person name="Begovic E."/>
            <person name="Chapman J."/>
            <person name="Putnam N.H."/>
            <person name="Hellsten U."/>
            <person name="Kawashima T."/>
            <person name="Kuo A."/>
            <person name="Mitros T."/>
            <person name="Salamov A."/>
            <person name="Carpenter M.L."/>
            <person name="Signorovitch A.Y."/>
            <person name="Moreno M.A."/>
            <person name="Kamm K."/>
            <person name="Grimwood J."/>
            <person name="Schmutz J."/>
            <person name="Shapiro H."/>
            <person name="Grigoriev I.V."/>
            <person name="Buss L.W."/>
            <person name="Schierwater B."/>
            <person name="Dellaporta S.L."/>
            <person name="Rokhsar D.S."/>
        </authorList>
    </citation>
    <scope>NUCLEOTIDE SEQUENCE [LARGE SCALE GENOMIC DNA]</scope>
    <source>
        <strain evidence="20 21">Grell-BS-1999</strain>
    </source>
</reference>
<keyword evidence="11" id="KW-0756">Sterol biosynthesis</keyword>
<keyword evidence="15" id="KW-1207">Sterol metabolism</keyword>
<evidence type="ECO:0000256" key="1">
    <source>
        <dbReference type="ARBA" id="ARBA00004473"/>
    </source>
</evidence>
<name>B3SAJ0_TRIAD</name>
<feature type="transmembrane region" description="Helical" evidence="19">
    <location>
        <begin position="40"/>
        <end position="60"/>
    </location>
</feature>
<keyword evidence="6 19" id="KW-0812">Transmembrane</keyword>
<keyword evidence="18" id="KW-0539">Nucleus</keyword>
<keyword evidence="13" id="KW-0238">DNA-binding</keyword>
<evidence type="ECO:0000256" key="13">
    <source>
        <dbReference type="ARBA" id="ARBA00023125"/>
    </source>
</evidence>
<keyword evidence="4" id="KW-0444">Lipid biosynthesis</keyword>
<organism evidence="20 21">
    <name type="scientific">Trichoplax adhaerens</name>
    <name type="common">Trichoplax reptans</name>
    <dbReference type="NCBI Taxonomy" id="10228"/>
    <lineage>
        <taxon>Eukaryota</taxon>
        <taxon>Metazoa</taxon>
        <taxon>Placozoa</taxon>
        <taxon>Uniplacotomia</taxon>
        <taxon>Trichoplacea</taxon>
        <taxon>Trichoplacidae</taxon>
        <taxon>Trichoplax</taxon>
    </lineage>
</organism>
<dbReference type="InterPro" id="IPR018083">
    <property type="entry name" value="Sterol_reductase_CS"/>
</dbReference>
<evidence type="ECO:0000256" key="6">
    <source>
        <dbReference type="ARBA" id="ARBA00022692"/>
    </source>
</evidence>
<evidence type="ECO:0000256" key="8">
    <source>
        <dbReference type="ARBA" id="ARBA00022955"/>
    </source>
</evidence>
<evidence type="ECO:0000256" key="3">
    <source>
        <dbReference type="ARBA" id="ARBA00005402"/>
    </source>
</evidence>
<feature type="transmembrane region" description="Helical" evidence="19">
    <location>
        <begin position="230"/>
        <end position="249"/>
    </location>
</feature>
<dbReference type="GO" id="GO:0050613">
    <property type="term" value="F:Delta14-sterol reductase activity"/>
    <property type="evidence" value="ECO:0000318"/>
    <property type="project" value="GO_Central"/>
</dbReference>
<dbReference type="eggNOG" id="KOG1435">
    <property type="taxonomic scope" value="Eukaryota"/>
</dbReference>
<dbReference type="UniPathway" id="UPA00063"/>
<evidence type="ECO:0000256" key="10">
    <source>
        <dbReference type="ARBA" id="ARBA00023002"/>
    </source>
</evidence>
<accession>B3SAJ0</accession>
<feature type="transmembrane region" description="Helical" evidence="19">
    <location>
        <begin position="261"/>
        <end position="280"/>
    </location>
</feature>
<keyword evidence="10" id="KW-0560">Oxidoreductase</keyword>
<dbReference type="Pfam" id="PF01222">
    <property type="entry name" value="ERG4_ERG24"/>
    <property type="match status" value="1"/>
</dbReference>
<dbReference type="OMA" id="KHISAMS"/>
<evidence type="ECO:0000256" key="2">
    <source>
        <dbReference type="ARBA" id="ARBA00004770"/>
    </source>
</evidence>
<dbReference type="GO" id="GO:0003677">
    <property type="term" value="F:DNA binding"/>
    <property type="evidence" value="ECO:0007669"/>
    <property type="project" value="UniProtKB-KW"/>
</dbReference>
<dbReference type="PANTHER" id="PTHR21257">
    <property type="entry name" value="DELTA(14)-STEROL REDUCTASE"/>
    <property type="match status" value="1"/>
</dbReference>
<keyword evidence="12" id="KW-0443">Lipid metabolism</keyword>
<feature type="transmembrane region" description="Helical" evidence="19">
    <location>
        <begin position="197"/>
        <end position="215"/>
    </location>
</feature>
<keyword evidence="9 19" id="KW-1133">Transmembrane helix</keyword>
<dbReference type="GO" id="GO:0006695">
    <property type="term" value="P:cholesterol biosynthetic process"/>
    <property type="evidence" value="ECO:0000318"/>
    <property type="project" value="GO_Central"/>
</dbReference>
<evidence type="ECO:0000256" key="16">
    <source>
        <dbReference type="ARBA" id="ARBA00023170"/>
    </source>
</evidence>
<feature type="transmembrane region" description="Helical" evidence="19">
    <location>
        <begin position="164"/>
        <end position="185"/>
    </location>
</feature>
<dbReference type="GO" id="GO:0005789">
    <property type="term" value="C:endoplasmic reticulum membrane"/>
    <property type="evidence" value="ECO:0000318"/>
    <property type="project" value="GO_Central"/>
</dbReference>
<evidence type="ECO:0000256" key="15">
    <source>
        <dbReference type="ARBA" id="ARBA00023166"/>
    </source>
</evidence>
<dbReference type="FunFam" id="1.20.120.1630:FF:000013">
    <property type="entry name" value="Lamin-B receptor-like Protein"/>
    <property type="match status" value="1"/>
</dbReference>
<dbReference type="RefSeq" id="XP_002117268.1">
    <property type="nucleotide sequence ID" value="XM_002117232.1"/>
</dbReference>
<keyword evidence="21" id="KW-1185">Reference proteome</keyword>
<evidence type="ECO:0000256" key="19">
    <source>
        <dbReference type="SAM" id="Phobius"/>
    </source>
</evidence>
<dbReference type="HOGENOM" id="CLU_015631_0_3_1"/>
<evidence type="ECO:0000256" key="4">
    <source>
        <dbReference type="ARBA" id="ARBA00022516"/>
    </source>
</evidence>
<proteinExistence type="inferred from homology"/>
<dbReference type="InParanoid" id="B3SAJ0"/>
<evidence type="ECO:0000256" key="17">
    <source>
        <dbReference type="ARBA" id="ARBA00023221"/>
    </source>
</evidence>
<evidence type="ECO:0000256" key="18">
    <source>
        <dbReference type="ARBA" id="ARBA00023242"/>
    </source>
</evidence>
<keyword evidence="17" id="KW-0753">Steroid metabolism</keyword>
<comment type="subcellular location">
    <subcellularLocation>
        <location evidence="1">Nucleus inner membrane</location>
        <topology evidence="1">Multi-pass membrane protein</topology>
    </subcellularLocation>
</comment>
<protein>
    <submittedName>
        <fullName evidence="20">Uncharacterized protein</fullName>
    </submittedName>
</protein>
<keyword evidence="8" id="KW-0752">Steroid biosynthesis</keyword>
<feature type="transmembrane region" description="Helical" evidence="19">
    <location>
        <begin position="80"/>
        <end position="97"/>
    </location>
</feature>
<evidence type="ECO:0000256" key="14">
    <source>
        <dbReference type="ARBA" id="ARBA00023136"/>
    </source>
</evidence>
<keyword evidence="16" id="KW-0675">Receptor</keyword>
<dbReference type="OrthoDB" id="5326588at2759"/>
<evidence type="ECO:0000256" key="7">
    <source>
        <dbReference type="ARBA" id="ARBA00022778"/>
    </source>
</evidence>
<feature type="transmembrane region" description="Helical" evidence="19">
    <location>
        <begin position="109"/>
        <end position="129"/>
    </location>
</feature>
<dbReference type="PROSITE" id="PS01017">
    <property type="entry name" value="STEROL_REDUCT_1"/>
    <property type="match status" value="1"/>
</dbReference>
<evidence type="ECO:0000256" key="9">
    <source>
        <dbReference type="ARBA" id="ARBA00022989"/>
    </source>
</evidence>
<feature type="transmembrane region" description="Helical" evidence="19">
    <location>
        <begin position="334"/>
        <end position="360"/>
    </location>
</feature>
<dbReference type="GO" id="GO:0005637">
    <property type="term" value="C:nuclear inner membrane"/>
    <property type="evidence" value="ECO:0000318"/>
    <property type="project" value="GO_Central"/>
</dbReference>
<comment type="similarity">
    <text evidence="3">Belongs to the ERG4/ERG24 family.</text>
</comment>